<reference evidence="3" key="2">
    <citation type="submission" date="2013-10" db="EMBL/GenBank/DDBJ databases">
        <authorList>
            <person name="Aslett M."/>
        </authorList>
    </citation>
    <scope>NUCLEOTIDE SEQUENCE [LARGE SCALE GENOMIC DNA]</scope>
    <source>
        <strain evidence="3">Houghton</strain>
    </source>
</reference>
<dbReference type="AlphaFoldDB" id="U6KU40"/>
<proteinExistence type="predicted"/>
<dbReference type="GO" id="GO:0004527">
    <property type="term" value="F:exonuclease activity"/>
    <property type="evidence" value="ECO:0007669"/>
    <property type="project" value="UniProtKB-KW"/>
</dbReference>
<evidence type="ECO:0000313" key="4">
    <source>
        <dbReference type="Proteomes" id="UP000030747"/>
    </source>
</evidence>
<feature type="region of interest" description="Disordered" evidence="1">
    <location>
        <begin position="1"/>
        <end position="20"/>
    </location>
</feature>
<feature type="domain" description="Inositol polyphosphate-related phosphatase" evidence="2">
    <location>
        <begin position="489"/>
        <end position="816"/>
    </location>
</feature>
<keyword evidence="3" id="KW-0255">Endonuclease</keyword>
<keyword evidence="3" id="KW-0378">Hydrolase</keyword>
<dbReference type="VEuPathDB" id="ToxoDB:ETH_00029430"/>
<dbReference type="Proteomes" id="UP000030747">
    <property type="component" value="Unassembled WGS sequence"/>
</dbReference>
<feature type="region of interest" description="Disordered" evidence="1">
    <location>
        <begin position="421"/>
        <end position="482"/>
    </location>
</feature>
<dbReference type="InterPro" id="IPR036691">
    <property type="entry name" value="Endo/exonu/phosph_ase_sf"/>
</dbReference>
<name>U6KU40_EIMTE</name>
<dbReference type="RefSeq" id="XP_013229770.1">
    <property type="nucleotide sequence ID" value="XM_013374316.1"/>
</dbReference>
<dbReference type="GO" id="GO:0046856">
    <property type="term" value="P:phosphatidylinositol dephosphorylation"/>
    <property type="evidence" value="ECO:0007669"/>
    <property type="project" value="InterPro"/>
</dbReference>
<dbReference type="EMBL" id="HG674134">
    <property type="protein sequence ID" value="CDJ39015.1"/>
    <property type="molecule type" value="Genomic_DNA"/>
</dbReference>
<dbReference type="VEuPathDB" id="ToxoDB:ETH2_1329800"/>
<organism evidence="3 4">
    <name type="scientific">Eimeria tenella</name>
    <name type="common">Coccidian parasite</name>
    <dbReference type="NCBI Taxonomy" id="5802"/>
    <lineage>
        <taxon>Eukaryota</taxon>
        <taxon>Sar</taxon>
        <taxon>Alveolata</taxon>
        <taxon>Apicomplexa</taxon>
        <taxon>Conoidasida</taxon>
        <taxon>Coccidia</taxon>
        <taxon>Eucoccidiorida</taxon>
        <taxon>Eimeriorina</taxon>
        <taxon>Eimeriidae</taxon>
        <taxon>Eimeria</taxon>
    </lineage>
</organism>
<feature type="region of interest" description="Disordered" evidence="1">
    <location>
        <begin position="169"/>
        <end position="198"/>
    </location>
</feature>
<keyword evidence="4" id="KW-1185">Reference proteome</keyword>
<feature type="compositionally biased region" description="Polar residues" evidence="1">
    <location>
        <begin position="451"/>
        <end position="463"/>
    </location>
</feature>
<dbReference type="SUPFAM" id="SSF56219">
    <property type="entry name" value="DNase I-like"/>
    <property type="match status" value="1"/>
</dbReference>
<keyword evidence="3" id="KW-0540">Nuclease</keyword>
<dbReference type="OMA" id="CCEVEYP"/>
<evidence type="ECO:0000259" key="2">
    <source>
        <dbReference type="SMART" id="SM00128"/>
    </source>
</evidence>
<dbReference type="PANTHER" id="PTHR11200:SF275">
    <property type="entry name" value="LD06095P"/>
    <property type="match status" value="1"/>
</dbReference>
<dbReference type="GO" id="GO:0004519">
    <property type="term" value="F:endonuclease activity"/>
    <property type="evidence" value="ECO:0007669"/>
    <property type="project" value="UniProtKB-KW"/>
</dbReference>
<dbReference type="Pfam" id="PF22669">
    <property type="entry name" value="Exo_endo_phos2"/>
    <property type="match status" value="1"/>
</dbReference>
<dbReference type="GO" id="GO:0004439">
    <property type="term" value="F:phosphatidylinositol-4,5-bisphosphate 5-phosphatase activity"/>
    <property type="evidence" value="ECO:0007669"/>
    <property type="project" value="TreeGrafter"/>
</dbReference>
<dbReference type="Gene3D" id="3.60.10.10">
    <property type="entry name" value="Endonuclease/exonuclease/phosphatase"/>
    <property type="match status" value="1"/>
</dbReference>
<feature type="compositionally biased region" description="Polar residues" evidence="1">
    <location>
        <begin position="224"/>
        <end position="235"/>
    </location>
</feature>
<feature type="compositionally biased region" description="Low complexity" evidence="1">
    <location>
        <begin position="240"/>
        <end position="249"/>
    </location>
</feature>
<dbReference type="SMART" id="SM00128">
    <property type="entry name" value="IPPc"/>
    <property type="match status" value="1"/>
</dbReference>
<protein>
    <submittedName>
        <fullName evidence="3">Endonuclease/exonuclease/phosphatase domain-containing protein, putative</fullName>
    </submittedName>
</protein>
<accession>U6KU40</accession>
<feature type="compositionally biased region" description="Polar residues" evidence="1">
    <location>
        <begin position="421"/>
        <end position="438"/>
    </location>
</feature>
<evidence type="ECO:0000313" key="3">
    <source>
        <dbReference type="EMBL" id="CDJ39015.1"/>
    </source>
</evidence>
<dbReference type="InterPro" id="IPR046985">
    <property type="entry name" value="IP5"/>
</dbReference>
<dbReference type="PANTHER" id="PTHR11200">
    <property type="entry name" value="INOSITOL 5-PHOSPHATASE"/>
    <property type="match status" value="1"/>
</dbReference>
<dbReference type="GeneID" id="25254967"/>
<feature type="region of interest" description="Disordered" evidence="1">
    <location>
        <begin position="224"/>
        <end position="277"/>
    </location>
</feature>
<sequence length="837" mass="92313">MTSTNTLKERETAPGSSRAVSLMEAPMQLEGALPASRVPSIVSALTYSSSSSCCCCSSSTGTSSSASSTGGDFPCEEVERVRGPPKLQVAAVQAAEAAIETPHLQSSEEDDRCSCLLLPELPLQLPLHLPAQLPLQQQQQQQQQQPQRCPSEGVLDVCSCLTFDDLPLLQQPDPQPKLQEEPQQQQGQRQQENSRISGVDDAAPVLVLPLFKVVEDILAPRGLSTPNSHWQQQEAASAGQKPAEQQQQQEPRRLRKQRRVPELQQPPQSETEDEEDRALRWECRVVTPCVGVGVDCLSAEGCGLIVCGSPFSLFDNCCTVELPGSYYIGGGSSSSSSSSMRCPLSPPISGARAARTATRRGSKTLAHLGHVENNTLEWSHSSGTEIVEDFDIRPIKVFVGTWNTEYQEFATEYISSLEAQLQGRSGSPQRKGPTTSVEWSEAGSQAVRLRASQSSTSTLTIGQDTEVESHMDSDSDDSTLSEAPPLIQRRSTLSLSKPAPNQQPLKDWLLPGYDVYVVTLQEVTNDNIFSAIGLYLEVANGEHYLRVSMGDGKISGLGKGAWTKMKATSMACWIRQSARSPVGPVTPLAYKAFSFTRINASKGALTLVLKIHDQVVCFVGCHMPASGVKGRVRARKHIRQKLAQVYSNCAEADFTRVFHHVIWAGDFNFRLQATPEIYMPLLEKLNIKALLQYDECKEDFGQDMQLHQMREAPVEFLPTYKKADGRPPLDTSDPDWPLKEYQVQMKKGVLGQRKTVERPPSWCDRVFYWSMPAVKSFLRTVPGAYFAATPKEPSVLMASDHAPVGCGFYLYALRSEPPRIFFGQKNHTDKRQKQIKE</sequence>
<feature type="compositionally biased region" description="Low complexity" evidence="1">
    <location>
        <begin position="181"/>
        <end position="191"/>
    </location>
</feature>
<keyword evidence="3" id="KW-0269">Exonuclease</keyword>
<reference evidence="3" key="1">
    <citation type="submission" date="2013-10" db="EMBL/GenBank/DDBJ databases">
        <title>Genomic analysis of the causative agents of coccidiosis in chickens.</title>
        <authorList>
            <person name="Reid A.J."/>
            <person name="Blake D."/>
            <person name="Billington K."/>
            <person name="Browne H."/>
            <person name="Dunn M."/>
            <person name="Hung S."/>
            <person name="Kawahara F."/>
            <person name="Miranda-Saavedra D."/>
            <person name="Mourier T."/>
            <person name="Nagra H."/>
            <person name="Otto T.D."/>
            <person name="Rawlings N."/>
            <person name="Sanchez A."/>
            <person name="Sanders M."/>
            <person name="Subramaniam C."/>
            <person name="Tay Y."/>
            <person name="Dear P."/>
            <person name="Doerig C."/>
            <person name="Gruber A."/>
            <person name="Parkinson J."/>
            <person name="Shirley M."/>
            <person name="Wan K.L."/>
            <person name="Berriman M."/>
            <person name="Tomley F."/>
            <person name="Pain A."/>
        </authorList>
    </citation>
    <scope>NUCLEOTIDE SEQUENCE [LARGE SCALE GENOMIC DNA]</scope>
    <source>
        <strain evidence="3">Houghton</strain>
    </source>
</reference>
<gene>
    <name evidence="3" type="ORF">ETH_00029430</name>
</gene>
<evidence type="ECO:0000256" key="1">
    <source>
        <dbReference type="SAM" id="MobiDB-lite"/>
    </source>
</evidence>
<dbReference type="InterPro" id="IPR000300">
    <property type="entry name" value="IPPc"/>
</dbReference>
<dbReference type="OrthoDB" id="7862313at2759"/>